<keyword evidence="2" id="KW-0812">Transmembrane</keyword>
<evidence type="ECO:0000313" key="4">
    <source>
        <dbReference type="Proteomes" id="UP000673975"/>
    </source>
</evidence>
<dbReference type="AlphaFoldDB" id="A0A8J7UU89"/>
<keyword evidence="4" id="KW-1185">Reference proteome</keyword>
<feature type="transmembrane region" description="Helical" evidence="2">
    <location>
        <begin position="46"/>
        <end position="67"/>
    </location>
</feature>
<keyword evidence="2" id="KW-1133">Transmembrane helix</keyword>
<protein>
    <submittedName>
        <fullName evidence="3">Phage holin family protein</fullName>
    </submittedName>
</protein>
<proteinExistence type="predicted"/>
<feature type="transmembrane region" description="Helical" evidence="2">
    <location>
        <begin position="79"/>
        <end position="98"/>
    </location>
</feature>
<dbReference type="Pfam" id="PF07332">
    <property type="entry name" value="Phage_holin_3_6"/>
    <property type="match status" value="1"/>
</dbReference>
<evidence type="ECO:0000256" key="2">
    <source>
        <dbReference type="SAM" id="Phobius"/>
    </source>
</evidence>
<keyword evidence="2" id="KW-0472">Membrane</keyword>
<dbReference type="Proteomes" id="UP000673975">
    <property type="component" value="Unassembled WGS sequence"/>
</dbReference>
<gene>
    <name evidence="3" type="ORF">NATSA_00950</name>
</gene>
<reference evidence="3" key="1">
    <citation type="submission" date="2021-02" db="EMBL/GenBank/DDBJ databases">
        <title>Natronogracilivirga saccharolytica gen. nov. sp. nov. a new anaerobic, haloalkiliphilic carbohydrate-fermenting bacterium from soda lake and proposing of Cyclonatronumiaceae fam. nov. in the phylum Balneolaeota.</title>
        <authorList>
            <person name="Zhilina T.N."/>
            <person name="Sorokin D.Y."/>
            <person name="Zavarzina D.G."/>
            <person name="Toshchakov S.V."/>
            <person name="Kublanov I.V."/>
        </authorList>
    </citation>
    <scope>NUCLEOTIDE SEQUENCE</scope>
    <source>
        <strain evidence="3">Z-1702</strain>
    </source>
</reference>
<dbReference type="EMBL" id="JAFIDN010000001">
    <property type="protein sequence ID" value="MBP3191221.1"/>
    <property type="molecule type" value="Genomic_DNA"/>
</dbReference>
<organism evidence="3 4">
    <name type="scientific">Natronogracilivirga saccharolytica</name>
    <dbReference type="NCBI Taxonomy" id="2812953"/>
    <lineage>
        <taxon>Bacteria</taxon>
        <taxon>Pseudomonadati</taxon>
        <taxon>Balneolota</taxon>
        <taxon>Balneolia</taxon>
        <taxon>Balneolales</taxon>
        <taxon>Cyclonatronaceae</taxon>
        <taxon>Natronogracilivirga</taxon>
    </lineage>
</organism>
<evidence type="ECO:0000256" key="1">
    <source>
        <dbReference type="SAM" id="MobiDB-lite"/>
    </source>
</evidence>
<dbReference type="InterPro" id="IPR009937">
    <property type="entry name" value="Phage_holin_3_6"/>
</dbReference>
<comment type="caution">
    <text evidence="3">The sequence shown here is derived from an EMBL/GenBank/DDBJ whole genome shotgun (WGS) entry which is preliminary data.</text>
</comment>
<feature type="region of interest" description="Disordered" evidence="1">
    <location>
        <begin position="128"/>
        <end position="157"/>
    </location>
</feature>
<dbReference type="RefSeq" id="WP_210509507.1">
    <property type="nucleotide sequence ID" value="NZ_JAFIDN010000001.1"/>
</dbReference>
<name>A0A8J7UU89_9BACT</name>
<accession>A0A8J7UU89</accession>
<sequence>MSPEEYDSLLKNLKKLPGELKTLVEKRIELFTLEMGERITGVIAHAVYRITGIVFLGLGLILILFAASNFVGELLDSESLGFIVVAAPVLLIGLMFFFRRPRSMVNATRDKMLHQFMKDLAEQLGSIEMDESSKESSGPDGEQTDESERRQSKHSTG</sequence>
<evidence type="ECO:0000313" key="3">
    <source>
        <dbReference type="EMBL" id="MBP3191221.1"/>
    </source>
</evidence>